<feature type="transmembrane region" description="Helical" evidence="1">
    <location>
        <begin position="12"/>
        <end position="33"/>
    </location>
</feature>
<reference evidence="2 3" key="1">
    <citation type="submission" date="2019-06" db="EMBL/GenBank/DDBJ databases">
        <title>Taxogenomics and systematics of the genus Pantoea.</title>
        <authorList>
            <person name="Tambong J.T."/>
        </authorList>
    </citation>
    <scope>NUCLEOTIDE SEQUENCE [LARGE SCALE GENOMIC DNA]</scope>
    <source>
        <strain evidence="2 3">LMG 24200</strain>
    </source>
</reference>
<gene>
    <name evidence="2" type="ORF">FJW01_16725</name>
</gene>
<evidence type="ECO:0000256" key="1">
    <source>
        <dbReference type="SAM" id="Phobius"/>
    </source>
</evidence>
<protein>
    <submittedName>
        <fullName evidence="2">Uncharacterized protein</fullName>
    </submittedName>
</protein>
<dbReference type="AlphaFoldDB" id="A0A506PYN6"/>
<dbReference type="EMBL" id="VHJA01000065">
    <property type="protein sequence ID" value="TPV38589.1"/>
    <property type="molecule type" value="Genomic_DNA"/>
</dbReference>
<keyword evidence="1" id="KW-0812">Transmembrane</keyword>
<sequence length="154" mass="17574">MIFERKENSMKMLTFLFFLFVTVYFIWTSKISYGKKTLAGTGKSFVGVFIVIILIGFLLKGITELIPGFTRDAARDLMGKLGVSLIFIWGIRFMIVAMCNIFSAIMSFHKKYNADNYRRFSPITNKLTPGLFAFSKIILSLGSVVIYYGIWLTN</sequence>
<feature type="transmembrane region" description="Helical" evidence="1">
    <location>
        <begin position="86"/>
        <end position="108"/>
    </location>
</feature>
<comment type="caution">
    <text evidence="2">The sequence shown here is derived from an EMBL/GenBank/DDBJ whole genome shotgun (WGS) entry which is preliminary data.</text>
</comment>
<name>A0A506PYN6_9GAMM</name>
<evidence type="ECO:0000313" key="3">
    <source>
        <dbReference type="Proteomes" id="UP000317747"/>
    </source>
</evidence>
<keyword evidence="3" id="KW-1185">Reference proteome</keyword>
<accession>A0A506PYN6</accession>
<evidence type="ECO:0000313" key="2">
    <source>
        <dbReference type="EMBL" id="TPV38589.1"/>
    </source>
</evidence>
<feature type="transmembrane region" description="Helical" evidence="1">
    <location>
        <begin position="45"/>
        <end position="66"/>
    </location>
</feature>
<feature type="transmembrane region" description="Helical" evidence="1">
    <location>
        <begin position="129"/>
        <end position="150"/>
    </location>
</feature>
<organism evidence="2 3">
    <name type="scientific">Pantoea deleyi</name>
    <dbReference type="NCBI Taxonomy" id="470932"/>
    <lineage>
        <taxon>Bacteria</taxon>
        <taxon>Pseudomonadati</taxon>
        <taxon>Pseudomonadota</taxon>
        <taxon>Gammaproteobacteria</taxon>
        <taxon>Enterobacterales</taxon>
        <taxon>Erwiniaceae</taxon>
        <taxon>Pantoea</taxon>
    </lineage>
</organism>
<proteinExistence type="predicted"/>
<keyword evidence="1" id="KW-1133">Transmembrane helix</keyword>
<dbReference type="Proteomes" id="UP000317747">
    <property type="component" value="Unassembled WGS sequence"/>
</dbReference>
<keyword evidence="1" id="KW-0472">Membrane</keyword>
<dbReference type="OrthoDB" id="6631114at2"/>